<protein>
    <submittedName>
        <fullName evidence="8">Unannotated protein</fullName>
    </submittedName>
</protein>
<evidence type="ECO:0000256" key="2">
    <source>
        <dbReference type="ARBA" id="ARBA00006906"/>
    </source>
</evidence>
<dbReference type="CDD" id="cd00452">
    <property type="entry name" value="KDPG_aldolase"/>
    <property type="match status" value="1"/>
</dbReference>
<keyword evidence="5" id="KW-0119">Carbohydrate metabolism</keyword>
<gene>
    <name evidence="6" type="ORF">UFOPK2967_00926</name>
    <name evidence="7" type="ORF">UFOPK3984_00963</name>
    <name evidence="8" type="ORF">UFOPK4074_00671</name>
</gene>
<comment type="pathway">
    <text evidence="1">Carbohydrate acid metabolism.</text>
</comment>
<evidence type="ECO:0000256" key="5">
    <source>
        <dbReference type="ARBA" id="ARBA00023277"/>
    </source>
</evidence>
<dbReference type="AlphaFoldDB" id="A0A6J7Q252"/>
<dbReference type="PANTHER" id="PTHR30246">
    <property type="entry name" value="2-KETO-3-DEOXY-6-PHOSPHOGLUCONATE ALDOLASE"/>
    <property type="match status" value="1"/>
</dbReference>
<dbReference type="EMBL" id="CAFAAC010000076">
    <property type="protein sequence ID" value="CAB4790691.1"/>
    <property type="molecule type" value="Genomic_DNA"/>
</dbReference>
<dbReference type="PANTHER" id="PTHR30246:SF1">
    <property type="entry name" value="2-DEHYDRO-3-DEOXY-6-PHOSPHOGALACTONATE ALDOLASE-RELATED"/>
    <property type="match status" value="1"/>
</dbReference>
<evidence type="ECO:0000313" key="6">
    <source>
        <dbReference type="EMBL" id="CAB4790691.1"/>
    </source>
</evidence>
<sequence>MINQLRETAIMAIVRTNSSESARDLANALLDAQVSVLEFTTTTPDVFDLIEEFSARPGVRIGVGTALTAEHVAAGKRAGAQFVVSPGTDVEVIKATKRAGLISLPGVITPTDVATALAAGCDGLKLFPASPFGPALLKAIREPFPNQFWVPTGGITIESIEAWTLAGASAFGLGGPLTAGGLDQAPKRAQDFRNEIARTRGLVK</sequence>
<evidence type="ECO:0000256" key="3">
    <source>
        <dbReference type="ARBA" id="ARBA00011233"/>
    </source>
</evidence>
<evidence type="ECO:0000313" key="8">
    <source>
        <dbReference type="EMBL" id="CAB5011668.1"/>
    </source>
</evidence>
<evidence type="ECO:0000256" key="1">
    <source>
        <dbReference type="ARBA" id="ARBA00004761"/>
    </source>
</evidence>
<dbReference type="InterPro" id="IPR000887">
    <property type="entry name" value="Aldlse_KDPG_KHG"/>
</dbReference>
<accession>A0A6J7Q252</accession>
<dbReference type="Pfam" id="PF01081">
    <property type="entry name" value="Aldolase"/>
    <property type="match status" value="1"/>
</dbReference>
<dbReference type="InterPro" id="IPR031338">
    <property type="entry name" value="KDPG/KHG_AS_2"/>
</dbReference>
<comment type="similarity">
    <text evidence="2">Belongs to the KHG/KDPG aldolase family.</text>
</comment>
<organism evidence="8">
    <name type="scientific">freshwater metagenome</name>
    <dbReference type="NCBI Taxonomy" id="449393"/>
    <lineage>
        <taxon>unclassified sequences</taxon>
        <taxon>metagenomes</taxon>
        <taxon>ecological metagenomes</taxon>
    </lineage>
</organism>
<dbReference type="EMBL" id="CAFBOP010000059">
    <property type="protein sequence ID" value="CAB4990160.1"/>
    <property type="molecule type" value="Genomic_DNA"/>
</dbReference>
<keyword evidence="4" id="KW-0456">Lyase</keyword>
<proteinExistence type="inferred from homology"/>
<dbReference type="SUPFAM" id="SSF51569">
    <property type="entry name" value="Aldolase"/>
    <property type="match status" value="1"/>
</dbReference>
<reference evidence="8" key="1">
    <citation type="submission" date="2020-05" db="EMBL/GenBank/DDBJ databases">
        <authorList>
            <person name="Chiriac C."/>
            <person name="Salcher M."/>
            <person name="Ghai R."/>
            <person name="Kavagutti S V."/>
        </authorList>
    </citation>
    <scope>NUCLEOTIDE SEQUENCE</scope>
</reference>
<comment type="subunit">
    <text evidence="3">Homotrimer.</text>
</comment>
<dbReference type="PROSITE" id="PS00160">
    <property type="entry name" value="ALDOLASE_KDPG_KHG_2"/>
    <property type="match status" value="1"/>
</dbReference>
<evidence type="ECO:0000256" key="4">
    <source>
        <dbReference type="ARBA" id="ARBA00023239"/>
    </source>
</evidence>
<evidence type="ECO:0000313" key="7">
    <source>
        <dbReference type="EMBL" id="CAB4990160.1"/>
    </source>
</evidence>
<dbReference type="InterPro" id="IPR013785">
    <property type="entry name" value="Aldolase_TIM"/>
</dbReference>
<dbReference type="Gene3D" id="3.20.20.70">
    <property type="entry name" value="Aldolase class I"/>
    <property type="match status" value="1"/>
</dbReference>
<dbReference type="EMBL" id="CAFBPG010000049">
    <property type="protein sequence ID" value="CAB5011668.1"/>
    <property type="molecule type" value="Genomic_DNA"/>
</dbReference>
<dbReference type="GO" id="GO:0016829">
    <property type="term" value="F:lyase activity"/>
    <property type="evidence" value="ECO:0007669"/>
    <property type="project" value="UniProtKB-KW"/>
</dbReference>
<name>A0A6J7Q252_9ZZZZ</name>